<dbReference type="InterPro" id="IPR012340">
    <property type="entry name" value="NA-bd_OB-fold"/>
</dbReference>
<dbReference type="STRING" id="133381.A0A2T9Z9M3"/>
<dbReference type="GO" id="GO:0010468">
    <property type="term" value="P:regulation of gene expression"/>
    <property type="evidence" value="ECO:0007669"/>
    <property type="project" value="UniProtKB-ARBA"/>
</dbReference>
<evidence type="ECO:0000256" key="4">
    <source>
        <dbReference type="ARBA" id="ARBA00022490"/>
    </source>
</evidence>
<keyword evidence="8" id="KW-0539">Nucleus</keyword>
<dbReference type="FunFam" id="3.30.1370.10:FF:000038">
    <property type="entry name" value="exosome complex component RRP40"/>
    <property type="match status" value="1"/>
</dbReference>
<dbReference type="Pfam" id="PF15985">
    <property type="entry name" value="KH_6"/>
    <property type="match status" value="1"/>
</dbReference>
<dbReference type="GO" id="GO:0071035">
    <property type="term" value="P:nuclear polyadenylation-dependent rRNA catabolic process"/>
    <property type="evidence" value="ECO:0007669"/>
    <property type="project" value="TreeGrafter"/>
</dbReference>
<dbReference type="InterPro" id="IPR049469">
    <property type="entry name" value="RRP40_KH-I"/>
</dbReference>
<organism evidence="11 12">
    <name type="scientific">Smittium megazygosporum</name>
    <dbReference type="NCBI Taxonomy" id="133381"/>
    <lineage>
        <taxon>Eukaryota</taxon>
        <taxon>Fungi</taxon>
        <taxon>Fungi incertae sedis</taxon>
        <taxon>Zoopagomycota</taxon>
        <taxon>Kickxellomycotina</taxon>
        <taxon>Harpellomycetes</taxon>
        <taxon>Harpellales</taxon>
        <taxon>Legeriomycetaceae</taxon>
        <taxon>Smittium</taxon>
    </lineage>
</organism>
<evidence type="ECO:0000256" key="2">
    <source>
        <dbReference type="ARBA" id="ARBA00004604"/>
    </source>
</evidence>
<dbReference type="GO" id="GO:0000176">
    <property type="term" value="C:nuclear exosome (RNase complex)"/>
    <property type="evidence" value="ECO:0007669"/>
    <property type="project" value="TreeGrafter"/>
</dbReference>
<proteinExistence type="inferred from homology"/>
<evidence type="ECO:0000259" key="10">
    <source>
        <dbReference type="Pfam" id="PF15985"/>
    </source>
</evidence>
<dbReference type="EMBL" id="MBFS01001269">
    <property type="protein sequence ID" value="PVV01227.1"/>
    <property type="molecule type" value="Genomic_DNA"/>
</dbReference>
<dbReference type="InterPro" id="IPR026699">
    <property type="entry name" value="Exosome_RNA_bind1/RRP40/RRP4"/>
</dbReference>
<dbReference type="Gene3D" id="3.30.1370.10">
    <property type="entry name" value="K Homology domain, type 1"/>
    <property type="match status" value="1"/>
</dbReference>
<dbReference type="GO" id="GO:0000467">
    <property type="term" value="P:exonucleolytic trimming to generate mature 3'-end of 5.8S rRNA from tricistronic rRNA transcript (SSU-rRNA, 5.8S rRNA, LSU-rRNA)"/>
    <property type="evidence" value="ECO:0007669"/>
    <property type="project" value="TreeGrafter"/>
</dbReference>
<dbReference type="OrthoDB" id="340500at2759"/>
<comment type="subcellular location">
    <subcellularLocation>
        <location evidence="1">Cytoplasm</location>
    </subcellularLocation>
    <subcellularLocation>
        <location evidence="2">Nucleus</location>
        <location evidence="2">Nucleolus</location>
    </subcellularLocation>
</comment>
<evidence type="ECO:0000256" key="7">
    <source>
        <dbReference type="ARBA" id="ARBA00022884"/>
    </source>
</evidence>
<keyword evidence="4" id="KW-0963">Cytoplasm</keyword>
<dbReference type="Pfam" id="PF21262">
    <property type="entry name" value="RRP40_S1"/>
    <property type="match status" value="1"/>
</dbReference>
<keyword evidence="12" id="KW-1185">Reference proteome</keyword>
<feature type="domain" description="K Homology" evidence="10">
    <location>
        <begin position="164"/>
        <end position="211"/>
    </location>
</feature>
<dbReference type="Gene3D" id="2.40.50.100">
    <property type="match status" value="1"/>
</dbReference>
<keyword evidence="7" id="KW-0694">RNA-binding</keyword>
<evidence type="ECO:0000256" key="9">
    <source>
        <dbReference type="ARBA" id="ARBA00030615"/>
    </source>
</evidence>
<dbReference type="GO" id="GO:0071034">
    <property type="term" value="P:CUT catabolic process"/>
    <property type="evidence" value="ECO:0007669"/>
    <property type="project" value="TreeGrafter"/>
</dbReference>
<evidence type="ECO:0000256" key="1">
    <source>
        <dbReference type="ARBA" id="ARBA00004496"/>
    </source>
</evidence>
<name>A0A2T9Z9M3_9FUNG</name>
<dbReference type="Proteomes" id="UP000245609">
    <property type="component" value="Unassembled WGS sequence"/>
</dbReference>
<comment type="caution">
    <text evidence="11">The sequence shown here is derived from an EMBL/GenBank/DDBJ whole genome shotgun (WGS) entry which is preliminary data.</text>
</comment>
<dbReference type="GO" id="GO:0003723">
    <property type="term" value="F:RNA binding"/>
    <property type="evidence" value="ECO:0007669"/>
    <property type="project" value="UniProtKB-KW"/>
</dbReference>
<evidence type="ECO:0000256" key="3">
    <source>
        <dbReference type="ARBA" id="ARBA00007841"/>
    </source>
</evidence>
<keyword evidence="6" id="KW-0271">Exosome</keyword>
<reference evidence="11 12" key="1">
    <citation type="journal article" date="2018" name="MBio">
        <title>Comparative Genomics Reveals the Core Gene Toolbox for the Fungus-Insect Symbiosis.</title>
        <authorList>
            <person name="Wang Y."/>
            <person name="Stata M."/>
            <person name="Wang W."/>
            <person name="Stajich J.E."/>
            <person name="White M.M."/>
            <person name="Moncalvo J.M."/>
        </authorList>
    </citation>
    <scope>NUCLEOTIDE SEQUENCE [LARGE SCALE GENOMIC DNA]</scope>
    <source>
        <strain evidence="11 12">SC-DP-2</strain>
    </source>
</reference>
<dbReference type="InterPro" id="IPR037319">
    <property type="entry name" value="Rrp40_S1"/>
</dbReference>
<dbReference type="GO" id="GO:0071038">
    <property type="term" value="P:TRAMP-dependent tRNA surveillance pathway"/>
    <property type="evidence" value="ECO:0007669"/>
    <property type="project" value="TreeGrafter"/>
</dbReference>
<sequence>MTSKQDLFVVPGMEIDLGLITGIKDENSQTENSEESAVILGPGLFEKNSKILSFAAGNIATNFKDTIWVNYNKKRYIPEVSESIIGTVVARTAEGYKVDIGSAQPANLNGLSFENATKRNRPNLSVGTIVYAKVVLSNKYIEPEIECFNRNTGKADGYGELEDGFVIKASLGYCFKLFKGTALILELLGNHIAYELAVGLNGFVWVKAGSPETTILVANAIKNAEHLSESDCALMVKQLVSFL</sequence>
<evidence type="ECO:0000256" key="5">
    <source>
        <dbReference type="ARBA" id="ARBA00022552"/>
    </source>
</evidence>
<dbReference type="CDD" id="cd22526">
    <property type="entry name" value="KH-I_Rrp40"/>
    <property type="match status" value="1"/>
</dbReference>
<dbReference type="PANTHER" id="PTHR21321:SF1">
    <property type="entry name" value="EXOSOME COMPLEX COMPONENT RRP40"/>
    <property type="match status" value="1"/>
</dbReference>
<dbReference type="InterPro" id="IPR036612">
    <property type="entry name" value="KH_dom_type_1_sf"/>
</dbReference>
<dbReference type="InterPro" id="IPR004088">
    <property type="entry name" value="KH_dom_type_1"/>
</dbReference>
<gene>
    <name evidence="11" type="ORF">BB560_004364</name>
</gene>
<dbReference type="GO" id="GO:0071051">
    <property type="term" value="P:poly(A)-dependent snoRNA 3'-end processing"/>
    <property type="evidence" value="ECO:0007669"/>
    <property type="project" value="TreeGrafter"/>
</dbReference>
<dbReference type="CDD" id="cd05790">
    <property type="entry name" value="S1_Rrp40"/>
    <property type="match status" value="1"/>
</dbReference>
<accession>A0A2T9Z9M3</accession>
<keyword evidence="5" id="KW-0698">rRNA processing</keyword>
<evidence type="ECO:0000313" key="11">
    <source>
        <dbReference type="EMBL" id="PVV01227.1"/>
    </source>
</evidence>
<dbReference type="GO" id="GO:0034475">
    <property type="term" value="P:U4 snRNA 3'-end processing"/>
    <property type="evidence" value="ECO:0007669"/>
    <property type="project" value="TreeGrafter"/>
</dbReference>
<dbReference type="Gene3D" id="2.40.50.140">
    <property type="entry name" value="Nucleic acid-binding proteins"/>
    <property type="match status" value="1"/>
</dbReference>
<dbReference type="SUPFAM" id="SSF50249">
    <property type="entry name" value="Nucleic acid-binding proteins"/>
    <property type="match status" value="1"/>
</dbReference>
<dbReference type="PANTHER" id="PTHR21321">
    <property type="entry name" value="PNAS-3 RELATED"/>
    <property type="match status" value="1"/>
</dbReference>
<dbReference type="GO" id="GO:0005730">
    <property type="term" value="C:nucleolus"/>
    <property type="evidence" value="ECO:0007669"/>
    <property type="project" value="UniProtKB-SubCell"/>
</dbReference>
<dbReference type="AlphaFoldDB" id="A0A2T9Z9M3"/>
<evidence type="ECO:0000313" key="12">
    <source>
        <dbReference type="Proteomes" id="UP000245609"/>
    </source>
</evidence>
<dbReference type="SUPFAM" id="SSF110324">
    <property type="entry name" value="Ribosomal L27 protein-like"/>
    <property type="match status" value="1"/>
</dbReference>
<dbReference type="GO" id="GO:0000177">
    <property type="term" value="C:cytoplasmic exosome (RNase complex)"/>
    <property type="evidence" value="ECO:0007669"/>
    <property type="project" value="TreeGrafter"/>
</dbReference>
<dbReference type="SUPFAM" id="SSF54791">
    <property type="entry name" value="Eukaryotic type KH-domain (KH-domain type I)"/>
    <property type="match status" value="1"/>
</dbReference>
<evidence type="ECO:0000256" key="8">
    <source>
        <dbReference type="ARBA" id="ARBA00023242"/>
    </source>
</evidence>
<protein>
    <recommendedName>
        <fullName evidence="9">Ribosomal RNA-processing protein 40</fullName>
    </recommendedName>
</protein>
<comment type="similarity">
    <text evidence="3">Belongs to the RRP40 family.</text>
</comment>
<evidence type="ECO:0000256" key="6">
    <source>
        <dbReference type="ARBA" id="ARBA00022835"/>
    </source>
</evidence>
<dbReference type="FunFam" id="2.40.50.140:FF:000112">
    <property type="entry name" value="Exosome complex component RRP40"/>
    <property type="match status" value="1"/>
</dbReference>